<name>A0ACB8C1V8_DERSI</name>
<proteinExistence type="predicted"/>
<protein>
    <submittedName>
        <fullName evidence="1">Uncharacterized protein</fullName>
    </submittedName>
</protein>
<evidence type="ECO:0000313" key="2">
    <source>
        <dbReference type="Proteomes" id="UP000821865"/>
    </source>
</evidence>
<evidence type="ECO:0000313" key="1">
    <source>
        <dbReference type="EMBL" id="KAH7932646.1"/>
    </source>
</evidence>
<accession>A0ACB8C1V8</accession>
<dbReference type="Proteomes" id="UP000821865">
    <property type="component" value="Chromosome 9"/>
</dbReference>
<keyword evidence="2" id="KW-1185">Reference proteome</keyword>
<gene>
    <name evidence="1" type="ORF">HPB49_000389</name>
</gene>
<comment type="caution">
    <text evidence="1">The sequence shown here is derived from an EMBL/GenBank/DDBJ whole genome shotgun (WGS) entry which is preliminary data.</text>
</comment>
<dbReference type="EMBL" id="CM023478">
    <property type="protein sequence ID" value="KAH7932646.1"/>
    <property type="molecule type" value="Genomic_DNA"/>
</dbReference>
<sequence length="181" mass="19247">MVCQECLRPAAPVALQNTGAVLFLILAGAFVDCVGRRALLLGSAAAVVTCTVCTFAATDYVRYAVVRFLTGVSVAVHTIFTSLIPVSIFLPPTALLLPAVSTARESPRWLVAKGRLDAAEAVMTQAVKSQSTISLLVICTLPRTTVVEQARMLARRASDSTGMSMGHTKRTLEQRILGKNS</sequence>
<organism evidence="1 2">
    <name type="scientific">Dermacentor silvarum</name>
    <name type="common">Tick</name>
    <dbReference type="NCBI Taxonomy" id="543639"/>
    <lineage>
        <taxon>Eukaryota</taxon>
        <taxon>Metazoa</taxon>
        <taxon>Ecdysozoa</taxon>
        <taxon>Arthropoda</taxon>
        <taxon>Chelicerata</taxon>
        <taxon>Arachnida</taxon>
        <taxon>Acari</taxon>
        <taxon>Parasitiformes</taxon>
        <taxon>Ixodida</taxon>
        <taxon>Ixodoidea</taxon>
        <taxon>Ixodidae</taxon>
        <taxon>Rhipicephalinae</taxon>
        <taxon>Dermacentor</taxon>
    </lineage>
</organism>
<reference evidence="1" key="1">
    <citation type="submission" date="2020-05" db="EMBL/GenBank/DDBJ databases">
        <title>Large-scale comparative analyses of tick genomes elucidate their genetic diversity and vector capacities.</title>
        <authorList>
            <person name="Jia N."/>
            <person name="Wang J."/>
            <person name="Shi W."/>
            <person name="Du L."/>
            <person name="Sun Y."/>
            <person name="Zhan W."/>
            <person name="Jiang J."/>
            <person name="Wang Q."/>
            <person name="Zhang B."/>
            <person name="Ji P."/>
            <person name="Sakyi L.B."/>
            <person name="Cui X."/>
            <person name="Yuan T."/>
            <person name="Jiang B."/>
            <person name="Yang W."/>
            <person name="Lam T.T.-Y."/>
            <person name="Chang Q."/>
            <person name="Ding S."/>
            <person name="Wang X."/>
            <person name="Zhu J."/>
            <person name="Ruan X."/>
            <person name="Zhao L."/>
            <person name="Wei J."/>
            <person name="Que T."/>
            <person name="Du C."/>
            <person name="Cheng J."/>
            <person name="Dai P."/>
            <person name="Han X."/>
            <person name="Huang E."/>
            <person name="Gao Y."/>
            <person name="Liu J."/>
            <person name="Shao H."/>
            <person name="Ye R."/>
            <person name="Li L."/>
            <person name="Wei W."/>
            <person name="Wang X."/>
            <person name="Wang C."/>
            <person name="Yang T."/>
            <person name="Huo Q."/>
            <person name="Li W."/>
            <person name="Guo W."/>
            <person name="Chen H."/>
            <person name="Zhou L."/>
            <person name="Ni X."/>
            <person name="Tian J."/>
            <person name="Zhou Y."/>
            <person name="Sheng Y."/>
            <person name="Liu T."/>
            <person name="Pan Y."/>
            <person name="Xia L."/>
            <person name="Li J."/>
            <person name="Zhao F."/>
            <person name="Cao W."/>
        </authorList>
    </citation>
    <scope>NUCLEOTIDE SEQUENCE</scope>
    <source>
        <strain evidence="1">Dsil-2018</strain>
    </source>
</reference>